<proteinExistence type="predicted"/>
<comment type="caution">
    <text evidence="2">The sequence shown here is derived from an EMBL/GenBank/DDBJ whole genome shotgun (WGS) entry which is preliminary data.</text>
</comment>
<protein>
    <recommendedName>
        <fullName evidence="1">Ribbon-helix-helix protein RHH domain-containing protein</fullName>
    </recommendedName>
</protein>
<dbReference type="EMBL" id="JBHRVA010000002">
    <property type="protein sequence ID" value="MFC3302184.1"/>
    <property type="molecule type" value="Genomic_DNA"/>
</dbReference>
<dbReference type="Pfam" id="PF19839">
    <property type="entry name" value="RHH_9"/>
    <property type="match status" value="1"/>
</dbReference>
<name>A0ABV7M9S0_9PROT</name>
<evidence type="ECO:0000313" key="2">
    <source>
        <dbReference type="EMBL" id="MFC3302184.1"/>
    </source>
</evidence>
<dbReference type="InterPro" id="IPR045559">
    <property type="entry name" value="RHH_9"/>
</dbReference>
<evidence type="ECO:0000259" key="1">
    <source>
        <dbReference type="Pfam" id="PF19839"/>
    </source>
</evidence>
<sequence>MKDSGLRIRIERELREKFIEVCRQQDRPAAQVIREFMRAYIADNETPETPEKKKRVSR</sequence>
<dbReference type="InterPro" id="IPR010985">
    <property type="entry name" value="Ribbon_hlx_hlx"/>
</dbReference>
<keyword evidence="3" id="KW-1185">Reference proteome</keyword>
<organism evidence="2 3">
    <name type="scientific">Parvularcula lutaonensis</name>
    <dbReference type="NCBI Taxonomy" id="491923"/>
    <lineage>
        <taxon>Bacteria</taxon>
        <taxon>Pseudomonadati</taxon>
        <taxon>Pseudomonadota</taxon>
        <taxon>Alphaproteobacteria</taxon>
        <taxon>Parvularculales</taxon>
        <taxon>Parvularculaceae</taxon>
        <taxon>Parvularcula</taxon>
    </lineage>
</organism>
<feature type="domain" description="Ribbon-helix-helix protein RHH" evidence="1">
    <location>
        <begin position="10"/>
        <end position="50"/>
    </location>
</feature>
<gene>
    <name evidence="2" type="ORF">ACFONP_05500</name>
</gene>
<dbReference type="Proteomes" id="UP001595607">
    <property type="component" value="Unassembled WGS sequence"/>
</dbReference>
<accession>A0ABV7M9S0</accession>
<dbReference type="RefSeq" id="WP_189577319.1">
    <property type="nucleotide sequence ID" value="NZ_BMXU01000006.1"/>
</dbReference>
<dbReference type="SUPFAM" id="SSF47598">
    <property type="entry name" value="Ribbon-helix-helix"/>
    <property type="match status" value="1"/>
</dbReference>
<reference evidence="3" key="1">
    <citation type="journal article" date="2019" name="Int. J. Syst. Evol. Microbiol.">
        <title>The Global Catalogue of Microorganisms (GCM) 10K type strain sequencing project: providing services to taxonomists for standard genome sequencing and annotation.</title>
        <authorList>
            <consortium name="The Broad Institute Genomics Platform"/>
            <consortium name="The Broad Institute Genome Sequencing Center for Infectious Disease"/>
            <person name="Wu L."/>
            <person name="Ma J."/>
        </authorList>
    </citation>
    <scope>NUCLEOTIDE SEQUENCE [LARGE SCALE GENOMIC DNA]</scope>
    <source>
        <strain evidence="3">KCTC 22245</strain>
    </source>
</reference>
<evidence type="ECO:0000313" key="3">
    <source>
        <dbReference type="Proteomes" id="UP001595607"/>
    </source>
</evidence>